<dbReference type="PROSITE" id="PS00678">
    <property type="entry name" value="WD_REPEATS_1"/>
    <property type="match status" value="1"/>
</dbReference>
<dbReference type="PROSITE" id="PS50294">
    <property type="entry name" value="WD_REPEATS_REGION"/>
    <property type="match status" value="4"/>
</dbReference>
<evidence type="ECO:0000256" key="10">
    <source>
        <dbReference type="ARBA" id="ARBA00022884"/>
    </source>
</evidence>
<proteinExistence type="inferred from homology"/>
<dbReference type="GO" id="GO:0006364">
    <property type="term" value="P:rRNA processing"/>
    <property type="evidence" value="ECO:0007669"/>
    <property type="project" value="UniProtKB-KW"/>
</dbReference>
<keyword evidence="13" id="KW-0687">Ribonucleoprotein</keyword>
<evidence type="ECO:0000256" key="15">
    <source>
        <dbReference type="ARBA" id="ARBA00065513"/>
    </source>
</evidence>
<evidence type="ECO:0000256" key="9">
    <source>
        <dbReference type="ARBA" id="ARBA00022843"/>
    </source>
</evidence>
<feature type="compositionally biased region" description="Polar residues" evidence="20">
    <location>
        <begin position="469"/>
        <end position="484"/>
    </location>
</feature>
<feature type="compositionally biased region" description="Acidic residues" evidence="20">
    <location>
        <begin position="38"/>
        <end position="51"/>
    </location>
</feature>
<dbReference type="InterPro" id="IPR020472">
    <property type="entry name" value="WD40_PAC1"/>
</dbReference>
<sequence>MPFFIRNKQKSGKIGKRNIQKSSKPPPVKIKRQKVDENIESDSDVEVSEQEGDGRPASYSSDEEQQIETAQEKKLRLAKQYIEQLKREEADKLEDKEIDDDVIASRLKRDILEKSQKLHYDRADNLLQPEPELIKVLRGHKLSVTCIVISSDDRYIYSASKDCSIIKWDVKTCKKVQSIAGGRKGTEKSHIGHTSHILSLAITTDSKYLASGDVNNLLKIWNPDTLQHIKTFHGHRGPVSGLSFRKGTHQLFSASHDRSVKIWNLDEMSYVETLFGHQDSVTSIDSLTRERAVTCGGRDNSIRVWKVVEESQLVFNGKGGSIDCVALIDEASFITGHDNNSLALWSVLKKKAVFTRYGAHGEKQEGSKFVTEENWITSVASLQYSDVVASGSKDGCIRVWKVGRDMRFLHLLYTVPVKGFVNSMKFSNDGKFLVAGVGQEHRLGRWWSIKEARNSVCIIPVINKPTDITDTSKPTSITNPTDIPETSRNKPIDDTTVQS</sequence>
<dbReference type="Proteomes" id="UP001347796">
    <property type="component" value="Unassembled WGS sequence"/>
</dbReference>
<evidence type="ECO:0000256" key="17">
    <source>
        <dbReference type="ARBA" id="ARBA00076054"/>
    </source>
</evidence>
<protein>
    <recommendedName>
        <fullName evidence="16">U3 small nucleolar RNA-interacting protein 2</fullName>
    </recommendedName>
    <alternativeName>
        <fullName evidence="18">RRP9 homolog</fullName>
    </alternativeName>
    <alternativeName>
        <fullName evidence="17">U3 small nucleolar ribonucleoprotein-associated 55 kDa protein</fullName>
    </alternativeName>
</protein>
<keyword evidence="6" id="KW-0597">Phosphoprotein</keyword>
<comment type="similarity">
    <text evidence="2">Belongs to the WD repeat RRP9 family.</text>
</comment>
<dbReference type="InterPro" id="IPR015943">
    <property type="entry name" value="WD40/YVTN_repeat-like_dom_sf"/>
</dbReference>
<dbReference type="PRINTS" id="PR00320">
    <property type="entry name" value="GPROTEINBRPT"/>
</dbReference>
<dbReference type="InterPro" id="IPR039241">
    <property type="entry name" value="Rrp9-like"/>
</dbReference>
<reference evidence="21 22" key="1">
    <citation type="submission" date="2024-01" db="EMBL/GenBank/DDBJ databases">
        <title>The genome of the rayed Mediterranean limpet Patella caerulea (Linnaeus, 1758).</title>
        <authorList>
            <person name="Anh-Thu Weber A."/>
            <person name="Halstead-Nussloch G."/>
        </authorList>
    </citation>
    <scope>NUCLEOTIDE SEQUENCE [LARGE SCALE GENOMIC DNA]</scope>
    <source>
        <strain evidence="21">AATW-2023a</strain>
        <tissue evidence="21">Whole specimen</tissue>
    </source>
</reference>
<dbReference type="CDD" id="cd00200">
    <property type="entry name" value="WD40"/>
    <property type="match status" value="1"/>
</dbReference>
<accession>A0AAN8JFQ1</accession>
<evidence type="ECO:0000256" key="14">
    <source>
        <dbReference type="ARBA" id="ARBA00055322"/>
    </source>
</evidence>
<dbReference type="PANTHER" id="PTHR19865:SF0">
    <property type="entry name" value="U3 SMALL NUCLEOLAR RNA-INTERACTING PROTEIN 2"/>
    <property type="match status" value="1"/>
</dbReference>
<keyword evidence="5" id="KW-0698">rRNA processing</keyword>
<keyword evidence="22" id="KW-1185">Reference proteome</keyword>
<dbReference type="SMART" id="SM00320">
    <property type="entry name" value="WD40"/>
    <property type="match status" value="7"/>
</dbReference>
<evidence type="ECO:0000256" key="3">
    <source>
        <dbReference type="ARBA" id="ARBA00022481"/>
    </source>
</evidence>
<evidence type="ECO:0000256" key="20">
    <source>
        <dbReference type="SAM" id="MobiDB-lite"/>
    </source>
</evidence>
<feature type="repeat" description="WD" evidence="19">
    <location>
        <begin position="274"/>
        <end position="315"/>
    </location>
</feature>
<evidence type="ECO:0000313" key="22">
    <source>
        <dbReference type="Proteomes" id="UP001347796"/>
    </source>
</evidence>
<dbReference type="FunFam" id="2.130.10.10:FF:000143">
    <property type="entry name" value="U3 small nucleolar RNA-interacting protein 2 isoform X2"/>
    <property type="match status" value="1"/>
</dbReference>
<keyword evidence="3" id="KW-0488">Methylation</keyword>
<evidence type="ECO:0000313" key="21">
    <source>
        <dbReference type="EMBL" id="KAK6176732.1"/>
    </source>
</evidence>
<dbReference type="InterPro" id="IPR019775">
    <property type="entry name" value="WD40_repeat_CS"/>
</dbReference>
<keyword evidence="11" id="KW-0007">Acetylation</keyword>
<keyword evidence="7 19" id="KW-0853">WD repeat</keyword>
<evidence type="ECO:0000256" key="1">
    <source>
        <dbReference type="ARBA" id="ARBA00004604"/>
    </source>
</evidence>
<keyword evidence="12" id="KW-0539">Nucleus</keyword>
<feature type="repeat" description="WD" evidence="19">
    <location>
        <begin position="232"/>
        <end position="273"/>
    </location>
</feature>
<feature type="repeat" description="WD" evidence="19">
    <location>
        <begin position="137"/>
        <end position="178"/>
    </location>
</feature>
<name>A0AAN8JFQ1_PATCE</name>
<gene>
    <name evidence="21" type="ORF">SNE40_014974</name>
</gene>
<dbReference type="GO" id="GO:0034511">
    <property type="term" value="F:U3 snoRNA binding"/>
    <property type="evidence" value="ECO:0007669"/>
    <property type="project" value="InterPro"/>
</dbReference>
<keyword evidence="10" id="KW-0694">RNA-binding</keyword>
<evidence type="ECO:0000256" key="7">
    <source>
        <dbReference type="ARBA" id="ARBA00022574"/>
    </source>
</evidence>
<feature type="compositionally biased region" description="Basic residues" evidence="20">
    <location>
        <begin position="7"/>
        <end position="19"/>
    </location>
</feature>
<dbReference type="AlphaFoldDB" id="A0AAN8JFQ1"/>
<dbReference type="Gene3D" id="2.130.10.10">
    <property type="entry name" value="YVTN repeat-like/Quinoprotein amine dehydrogenase"/>
    <property type="match status" value="1"/>
</dbReference>
<feature type="region of interest" description="Disordered" evidence="20">
    <location>
        <begin position="1"/>
        <end position="70"/>
    </location>
</feature>
<evidence type="ECO:0000256" key="12">
    <source>
        <dbReference type="ARBA" id="ARBA00023242"/>
    </source>
</evidence>
<evidence type="ECO:0000256" key="4">
    <source>
        <dbReference type="ARBA" id="ARBA00022499"/>
    </source>
</evidence>
<evidence type="ECO:0000256" key="13">
    <source>
        <dbReference type="ARBA" id="ARBA00023274"/>
    </source>
</evidence>
<evidence type="ECO:0000256" key="18">
    <source>
        <dbReference type="ARBA" id="ARBA00077445"/>
    </source>
</evidence>
<evidence type="ECO:0000256" key="19">
    <source>
        <dbReference type="PROSITE-ProRule" id="PRU00221"/>
    </source>
</evidence>
<keyword evidence="8" id="KW-0677">Repeat</keyword>
<dbReference type="Pfam" id="PF00400">
    <property type="entry name" value="WD40"/>
    <property type="match status" value="5"/>
</dbReference>
<comment type="caution">
    <text evidence="21">The sequence shown here is derived from an EMBL/GenBank/DDBJ whole genome shotgun (WGS) entry which is preliminary data.</text>
</comment>
<evidence type="ECO:0000256" key="16">
    <source>
        <dbReference type="ARBA" id="ARBA00074377"/>
    </source>
</evidence>
<comment type="function">
    <text evidence="14">Component of a nucleolar small nuclear ribonucleoprotein particle (snoRNP) thought to participate in the processing and modification of pre-ribosomal RNA (pre-rRNA). Part of the small subunit (SSU) processome, first precursor of the small eukaryotic ribosomal subunit. During the assembly of the SSU processome in the nucleolus, many ribosome biogenesis factors, an RNA chaperone and ribosomal proteins associate with the nascent pre-rRNA and work in concert to generate RNA folding, modifications, rearrangements and cleavage as well as targeted degradation of pre-ribosomal RNA by the RNA exosome.</text>
</comment>
<keyword evidence="9" id="KW-0832">Ubl conjugation</keyword>
<organism evidence="21 22">
    <name type="scientific">Patella caerulea</name>
    <name type="common">Rayed Mediterranean limpet</name>
    <dbReference type="NCBI Taxonomy" id="87958"/>
    <lineage>
        <taxon>Eukaryota</taxon>
        <taxon>Metazoa</taxon>
        <taxon>Spiralia</taxon>
        <taxon>Lophotrochozoa</taxon>
        <taxon>Mollusca</taxon>
        <taxon>Gastropoda</taxon>
        <taxon>Patellogastropoda</taxon>
        <taxon>Patelloidea</taxon>
        <taxon>Patellidae</taxon>
        <taxon>Patella</taxon>
    </lineage>
</organism>
<dbReference type="EMBL" id="JAZGQO010000010">
    <property type="protein sequence ID" value="KAK6176732.1"/>
    <property type="molecule type" value="Genomic_DNA"/>
</dbReference>
<dbReference type="InterPro" id="IPR001680">
    <property type="entry name" value="WD40_rpt"/>
</dbReference>
<evidence type="ECO:0000256" key="6">
    <source>
        <dbReference type="ARBA" id="ARBA00022553"/>
    </source>
</evidence>
<feature type="repeat" description="WD" evidence="19">
    <location>
        <begin position="369"/>
        <end position="402"/>
    </location>
</feature>
<dbReference type="InterPro" id="IPR036322">
    <property type="entry name" value="WD40_repeat_dom_sf"/>
</dbReference>
<evidence type="ECO:0000256" key="8">
    <source>
        <dbReference type="ARBA" id="ARBA00022737"/>
    </source>
</evidence>
<evidence type="ECO:0000256" key="5">
    <source>
        <dbReference type="ARBA" id="ARBA00022552"/>
    </source>
</evidence>
<dbReference type="SUPFAM" id="SSF50978">
    <property type="entry name" value="WD40 repeat-like"/>
    <property type="match status" value="1"/>
</dbReference>
<feature type="region of interest" description="Disordered" evidence="20">
    <location>
        <begin position="469"/>
        <end position="499"/>
    </location>
</feature>
<comment type="subunit">
    <text evidence="15">Interacts specifically with the U3 small nucleolar RNA (U3 snoRNA). Binds a sub-fragment of the U3 snoRNA surrounding the B/C motif (3UBC). This association with the U3BC RNA is dependent on the binding of a protein called 15.5K to the box B/C motif. The association of the protein with the U3BC RNA was found to be also dependent on a conserved RNA structure that flanks the box B/C motif. Part of the small subunit (SSU) processome, composed of more than 70 proteins and the RNA chaperone small nucleolar RNA (snoRNA) U3.</text>
</comment>
<dbReference type="PANTHER" id="PTHR19865">
    <property type="entry name" value="U3 SMALL NUCLEOLAR RNA INTERACTING PROTEIN 2"/>
    <property type="match status" value="1"/>
</dbReference>
<feature type="repeat" description="WD" evidence="19">
    <location>
        <begin position="190"/>
        <end position="231"/>
    </location>
</feature>
<dbReference type="PROSITE" id="PS50082">
    <property type="entry name" value="WD_REPEATS_2"/>
    <property type="match status" value="5"/>
</dbReference>
<keyword evidence="4" id="KW-1017">Isopeptide bond</keyword>
<dbReference type="GO" id="GO:0032040">
    <property type="term" value="C:small-subunit processome"/>
    <property type="evidence" value="ECO:0007669"/>
    <property type="project" value="TreeGrafter"/>
</dbReference>
<comment type="subcellular location">
    <subcellularLocation>
        <location evidence="1">Nucleus</location>
        <location evidence="1">Nucleolus</location>
    </subcellularLocation>
</comment>
<evidence type="ECO:0000256" key="11">
    <source>
        <dbReference type="ARBA" id="ARBA00022990"/>
    </source>
</evidence>
<evidence type="ECO:0000256" key="2">
    <source>
        <dbReference type="ARBA" id="ARBA00006777"/>
    </source>
</evidence>